<dbReference type="OMA" id="WESIKSN"/>
<comment type="similarity">
    <text evidence="1">Belongs to the peptidase C1 family.</text>
</comment>
<dbReference type="PANTHER" id="PTHR12411">
    <property type="entry name" value="CYSTEINE PROTEASE FAMILY C1-RELATED"/>
    <property type="match status" value="1"/>
</dbReference>
<dbReference type="InterPro" id="IPR000169">
    <property type="entry name" value="Pept_cys_AS"/>
</dbReference>
<keyword evidence="6" id="KW-1185">Reference proteome</keyword>
<evidence type="ECO:0000256" key="3">
    <source>
        <dbReference type="ARBA" id="ARBA00022801"/>
    </source>
</evidence>
<dbReference type="SUPFAM" id="SSF54001">
    <property type="entry name" value="Cysteine proteinases"/>
    <property type="match status" value="1"/>
</dbReference>
<dbReference type="InterPro" id="IPR038765">
    <property type="entry name" value="Papain-like_cys_pep_sf"/>
</dbReference>
<evidence type="ECO:0000256" key="4">
    <source>
        <dbReference type="ARBA" id="ARBA00022807"/>
    </source>
</evidence>
<dbReference type="Pfam" id="PF00112">
    <property type="entry name" value="Peptidase_C1"/>
    <property type="match status" value="1"/>
</dbReference>
<accession>A0A1I8AYK6</accession>
<dbReference type="InterPro" id="IPR000668">
    <property type="entry name" value="Peptidase_C1A_C"/>
</dbReference>
<dbReference type="InterPro" id="IPR013128">
    <property type="entry name" value="Peptidase_C1A"/>
</dbReference>
<protein>
    <submittedName>
        <fullName evidence="7">Pept_C1 domain-containing protein</fullName>
    </submittedName>
</protein>
<evidence type="ECO:0000256" key="1">
    <source>
        <dbReference type="ARBA" id="ARBA00008455"/>
    </source>
</evidence>
<dbReference type="GO" id="GO:0006508">
    <property type="term" value="P:proteolysis"/>
    <property type="evidence" value="ECO:0007669"/>
    <property type="project" value="UniProtKB-KW"/>
</dbReference>
<dbReference type="SMART" id="SM00645">
    <property type="entry name" value="Pept_C1"/>
    <property type="match status" value="1"/>
</dbReference>
<organism evidence="6 7">
    <name type="scientific">Meloidogyne hapla</name>
    <name type="common">Root-knot nematode worm</name>
    <dbReference type="NCBI Taxonomy" id="6305"/>
    <lineage>
        <taxon>Eukaryota</taxon>
        <taxon>Metazoa</taxon>
        <taxon>Ecdysozoa</taxon>
        <taxon>Nematoda</taxon>
        <taxon>Chromadorea</taxon>
        <taxon>Rhabditida</taxon>
        <taxon>Tylenchina</taxon>
        <taxon>Tylenchomorpha</taxon>
        <taxon>Tylenchoidea</taxon>
        <taxon>Meloidogynidae</taxon>
        <taxon>Meloidogyninae</taxon>
        <taxon>Meloidogyne</taxon>
    </lineage>
</organism>
<name>A0A1I8AYK6_MELHA</name>
<keyword evidence="4" id="KW-0788">Thiol protease</keyword>
<dbReference type="PROSITE" id="PS00139">
    <property type="entry name" value="THIOL_PROTEASE_CYS"/>
    <property type="match status" value="1"/>
</dbReference>
<keyword evidence="2" id="KW-0645">Protease</keyword>
<evidence type="ECO:0000256" key="2">
    <source>
        <dbReference type="ARBA" id="ARBA00022670"/>
    </source>
</evidence>
<reference evidence="7" key="1">
    <citation type="submission" date="2016-11" db="UniProtKB">
        <authorList>
            <consortium name="WormBaseParasite"/>
        </authorList>
    </citation>
    <scope>IDENTIFICATION</scope>
</reference>
<proteinExistence type="inferred from homology"/>
<dbReference type="Proteomes" id="UP000095281">
    <property type="component" value="Unplaced"/>
</dbReference>
<feature type="domain" description="Peptidase C1A papain C-terminal" evidence="5">
    <location>
        <begin position="151"/>
        <end position="399"/>
    </location>
</feature>
<dbReference type="Gene3D" id="3.90.70.10">
    <property type="entry name" value="Cysteine proteinases"/>
    <property type="match status" value="1"/>
</dbReference>
<dbReference type="WBParaSite" id="MhA1_Contig1089.frz3.gene14">
    <property type="protein sequence ID" value="MhA1_Contig1089.frz3.gene14"/>
    <property type="gene ID" value="MhA1_Contig1089.frz3.gene14"/>
</dbReference>
<evidence type="ECO:0000313" key="7">
    <source>
        <dbReference type="WBParaSite" id="MhA1_Contig1089.frz3.gene14"/>
    </source>
</evidence>
<dbReference type="AlphaFoldDB" id="A0A1I8AYK6"/>
<keyword evidence="3" id="KW-0378">Hydrolase</keyword>
<dbReference type="PRINTS" id="PR00705">
    <property type="entry name" value="PAPAIN"/>
</dbReference>
<evidence type="ECO:0000313" key="6">
    <source>
        <dbReference type="Proteomes" id="UP000095281"/>
    </source>
</evidence>
<sequence length="407" mass="45243">MEKIAIIFSILFILNLTSNSKALILDSLLGVVGGLVGNTATQIINIIRNTLAGVLDLTNDELLNLTEVLRLLKSIGISIDTKKLKLTAQNVVEINELTNGIWTAKLGFYSLLPDEDQKKICGVLDFVEGEGGDKSRDRRAARNKRKVNCSYKTEFDVRDKWPGCRSIINHVQDQGFCGSCWAVSTASAFTDRYCIERAKKGLKTPNNANNIFSSFDVLACSPAKGCTGGWPVKAWESIKSNGICTGSDFNDKNGCKPYPFGPTERYPILKACKKSCTNSYWEKPYDNDRMNYVISVSTLNGEDAIKDELRKNGPVVAIFSVYKDFYSYSDGVYYRVWGELDKSHAVVIVGYGTANCGYEKIPYWIIRNSMGTNWGEGGYFKFRRGDNECGIEAKISFGIPKVNSSYT</sequence>
<evidence type="ECO:0000259" key="5">
    <source>
        <dbReference type="SMART" id="SM00645"/>
    </source>
</evidence>
<dbReference type="GO" id="GO:0008234">
    <property type="term" value="F:cysteine-type peptidase activity"/>
    <property type="evidence" value="ECO:0007669"/>
    <property type="project" value="UniProtKB-KW"/>
</dbReference>